<proteinExistence type="predicted"/>
<evidence type="ECO:0000313" key="1">
    <source>
        <dbReference type="EMBL" id="RYP85537.1"/>
    </source>
</evidence>
<dbReference type="OrthoDB" id="153065at2"/>
<organism evidence="1 2">
    <name type="scientific">Nocardioides guangzhouensis</name>
    <dbReference type="NCBI Taxonomy" id="2497878"/>
    <lineage>
        <taxon>Bacteria</taxon>
        <taxon>Bacillati</taxon>
        <taxon>Actinomycetota</taxon>
        <taxon>Actinomycetes</taxon>
        <taxon>Propionibacteriales</taxon>
        <taxon>Nocardioidaceae</taxon>
        <taxon>Nocardioides</taxon>
    </lineage>
</organism>
<keyword evidence="2" id="KW-1185">Reference proteome</keyword>
<name>A0A4Q4ZC13_9ACTN</name>
<protein>
    <submittedName>
        <fullName evidence="1">Uncharacterized protein</fullName>
    </submittedName>
</protein>
<sequence length="223" mass="23542">MDPRLSTAVQTSVRWYDDMAALHAVPTTVTDGLWHALAPMPPLHSAAKTLRPGVPRETVLRAVAAYDQVSVADSFGDLDLTADGFDLLFEATWIHRPALDTGPVPAGWAPVTDPAGLDAWVAVHGTGGIFVPGILRRPEFTMLARHDGDRVSAGFVVHDGGTAVGVSNACTPAGDELGWSEVLAVTAAVRSGQPVTDYTYGDELASALAHGFSPLGPQRVWVR</sequence>
<dbReference type="EMBL" id="SDKM01000016">
    <property type="protein sequence ID" value="RYP85537.1"/>
    <property type="molecule type" value="Genomic_DNA"/>
</dbReference>
<accession>A0A4Q4ZC13</accession>
<dbReference type="Proteomes" id="UP000295198">
    <property type="component" value="Unassembled WGS sequence"/>
</dbReference>
<evidence type="ECO:0000313" key="2">
    <source>
        <dbReference type="Proteomes" id="UP000295198"/>
    </source>
</evidence>
<reference evidence="1 2" key="1">
    <citation type="submission" date="2019-01" db="EMBL/GenBank/DDBJ databases">
        <title>Nocardioides guangzhouensis sp. nov., an actinobacterium isolated from soil.</title>
        <authorList>
            <person name="Fu Y."/>
            <person name="Cai Y."/>
            <person name="Lin Z."/>
            <person name="Chen P."/>
        </authorList>
    </citation>
    <scope>NUCLEOTIDE SEQUENCE [LARGE SCALE GENOMIC DNA]</scope>
    <source>
        <strain evidence="1 2">130</strain>
    </source>
</reference>
<dbReference type="AlphaFoldDB" id="A0A4Q4ZC13"/>
<gene>
    <name evidence="1" type="ORF">EKO23_12320</name>
</gene>
<dbReference type="RefSeq" id="WP_134717670.1">
    <property type="nucleotide sequence ID" value="NZ_SDKM01000016.1"/>
</dbReference>
<comment type="caution">
    <text evidence="1">The sequence shown here is derived from an EMBL/GenBank/DDBJ whole genome shotgun (WGS) entry which is preliminary data.</text>
</comment>